<comment type="caution">
    <text evidence="4">The sequence shown here is derived from an EMBL/GenBank/DDBJ whole genome shotgun (WGS) entry which is preliminary data.</text>
</comment>
<evidence type="ECO:0000256" key="2">
    <source>
        <dbReference type="ARBA" id="ARBA00022840"/>
    </source>
</evidence>
<reference evidence="4" key="1">
    <citation type="journal article" date="2021" name="PeerJ">
        <title>Extensive microbial diversity within the chicken gut microbiome revealed by metagenomics and culture.</title>
        <authorList>
            <person name="Gilroy R."/>
            <person name="Ravi A."/>
            <person name="Getino M."/>
            <person name="Pursley I."/>
            <person name="Horton D.L."/>
            <person name="Alikhan N.F."/>
            <person name="Baker D."/>
            <person name="Gharbi K."/>
            <person name="Hall N."/>
            <person name="Watson M."/>
            <person name="Adriaenssens E.M."/>
            <person name="Foster-Nyarko E."/>
            <person name="Jarju S."/>
            <person name="Secka A."/>
            <person name="Antonio M."/>
            <person name="Oren A."/>
            <person name="Chaudhuri R.R."/>
            <person name="La Ragione R."/>
            <person name="Hildebrand F."/>
            <person name="Pallen M.J."/>
        </authorList>
    </citation>
    <scope>NUCLEOTIDE SEQUENCE</scope>
    <source>
        <strain evidence="4">ChiSjej5B23-16112</strain>
    </source>
</reference>
<evidence type="ECO:0000313" key="5">
    <source>
        <dbReference type="Proteomes" id="UP000769156"/>
    </source>
</evidence>
<dbReference type="AlphaFoldDB" id="A0A921I0G5"/>
<dbReference type="PROSITE" id="PS50893">
    <property type="entry name" value="ABC_TRANSPORTER_2"/>
    <property type="match status" value="2"/>
</dbReference>
<dbReference type="InterPro" id="IPR003593">
    <property type="entry name" value="AAA+_ATPase"/>
</dbReference>
<dbReference type="SUPFAM" id="SSF52540">
    <property type="entry name" value="P-loop containing nucleoside triphosphate hydrolases"/>
    <property type="match status" value="2"/>
</dbReference>
<dbReference type="CDD" id="cd03221">
    <property type="entry name" value="ABCF_EF-3"/>
    <property type="match status" value="2"/>
</dbReference>
<accession>A0A921I0G5</accession>
<keyword evidence="2" id="KW-0067">ATP-binding</keyword>
<proteinExistence type="predicted"/>
<dbReference type="Gene3D" id="3.40.50.300">
    <property type="entry name" value="P-loop containing nucleotide triphosphate hydrolases"/>
    <property type="match status" value="2"/>
</dbReference>
<dbReference type="PROSITE" id="PS00211">
    <property type="entry name" value="ABC_TRANSPORTER_1"/>
    <property type="match status" value="2"/>
</dbReference>
<evidence type="ECO:0000259" key="3">
    <source>
        <dbReference type="PROSITE" id="PS50893"/>
    </source>
</evidence>
<evidence type="ECO:0000256" key="1">
    <source>
        <dbReference type="ARBA" id="ARBA00022741"/>
    </source>
</evidence>
<protein>
    <submittedName>
        <fullName evidence="4">ABC-F type ribosomal protection protein</fullName>
    </submittedName>
</protein>
<dbReference type="InterPro" id="IPR027417">
    <property type="entry name" value="P-loop_NTPase"/>
</dbReference>
<feature type="domain" description="ABC transporter" evidence="3">
    <location>
        <begin position="4"/>
        <end position="213"/>
    </location>
</feature>
<dbReference type="InterPro" id="IPR003439">
    <property type="entry name" value="ABC_transporter-like_ATP-bd"/>
</dbReference>
<dbReference type="EMBL" id="DYVY01000115">
    <property type="protein sequence ID" value="HJF94579.1"/>
    <property type="molecule type" value="Genomic_DNA"/>
</dbReference>
<dbReference type="PANTHER" id="PTHR42855">
    <property type="entry name" value="ABC TRANSPORTER ATP-BINDING SUBUNIT"/>
    <property type="match status" value="1"/>
</dbReference>
<name>A0A921I0G5_9FIRM</name>
<dbReference type="InterPro" id="IPR051309">
    <property type="entry name" value="ABCF_ATPase"/>
</dbReference>
<dbReference type="GO" id="GO:0016887">
    <property type="term" value="F:ATP hydrolysis activity"/>
    <property type="evidence" value="ECO:0007669"/>
    <property type="project" value="InterPro"/>
</dbReference>
<dbReference type="Pfam" id="PF00005">
    <property type="entry name" value="ABC_tran"/>
    <property type="match status" value="2"/>
</dbReference>
<feature type="domain" description="ABC transporter" evidence="3">
    <location>
        <begin position="310"/>
        <end position="512"/>
    </location>
</feature>
<sequence>MSMIQVSHLTFCYEGGMEPVFEDVSFRIDTDWKLGLTGRNGRGKTTLLKLLMGAYEYTGSIQGDVQMEYFPVPVKDGSRDVIEVLEEADPSCELWKICRELTCLDMDPGILYRPFDSLSGGEQTRVMMAGLFARENAFLLIDEPTNHLDMEARESMMRYLQGKKGFILVSHDRYFLDGCVDHILSINRSDIEVIRGNFTTWQEQKEKKDAFELGENEKLKKDIRRLEAAAARTERWSDAVEKTKTGTKIGGLKPDRGAIGHKAAKMMKRSKSMENRMLTAAEEKRKLLKNVETAEDLKICPLTHHKNRLVLMEDVTLSYGSRRVLEGLSLHVDQGERVLLSGRNGCGKSSVLKAVLTSWMDSEEAGRMQAASPAEKGELRVAGGRIQLAPGLVISYVPQNPAGLSGDLRTYAKNRGLSLSLFMALLRKMDFSRLQFEEKMEDYSLGQKKKVLIAASLCEQAHLYIWDEPMNYIDIFSRRQIMELIQRYSPTMLLVEHDRDFAHHAATRMAGL</sequence>
<dbReference type="SMART" id="SM00382">
    <property type="entry name" value="AAA"/>
    <property type="match status" value="2"/>
</dbReference>
<dbReference type="GO" id="GO:0005524">
    <property type="term" value="F:ATP binding"/>
    <property type="evidence" value="ECO:0007669"/>
    <property type="project" value="UniProtKB-KW"/>
</dbReference>
<dbReference type="Proteomes" id="UP000769156">
    <property type="component" value="Unassembled WGS sequence"/>
</dbReference>
<dbReference type="PANTHER" id="PTHR42855:SF2">
    <property type="entry name" value="DRUG RESISTANCE ABC TRANSPORTER,ATP-BINDING PROTEIN"/>
    <property type="match status" value="1"/>
</dbReference>
<organism evidence="4 5">
    <name type="scientific">Lachnoclostridium phocaeense</name>
    <dbReference type="NCBI Taxonomy" id="1871021"/>
    <lineage>
        <taxon>Bacteria</taxon>
        <taxon>Bacillati</taxon>
        <taxon>Bacillota</taxon>
        <taxon>Clostridia</taxon>
        <taxon>Lachnospirales</taxon>
        <taxon>Lachnospiraceae</taxon>
    </lineage>
</organism>
<keyword evidence="1" id="KW-0547">Nucleotide-binding</keyword>
<evidence type="ECO:0000313" key="4">
    <source>
        <dbReference type="EMBL" id="HJF94579.1"/>
    </source>
</evidence>
<dbReference type="InterPro" id="IPR017871">
    <property type="entry name" value="ABC_transporter-like_CS"/>
</dbReference>
<reference evidence="4" key="2">
    <citation type="submission" date="2021-09" db="EMBL/GenBank/DDBJ databases">
        <authorList>
            <person name="Gilroy R."/>
        </authorList>
    </citation>
    <scope>NUCLEOTIDE SEQUENCE</scope>
    <source>
        <strain evidence="4">ChiSjej5B23-16112</strain>
    </source>
</reference>
<gene>
    <name evidence="4" type="primary">abc-f</name>
    <name evidence="4" type="ORF">K8V82_07285</name>
</gene>